<dbReference type="Proteomes" id="UP000290560">
    <property type="component" value="Unassembled WGS sequence"/>
</dbReference>
<accession>A0A445MH51</accession>
<reference evidence="2" key="1">
    <citation type="journal article" date="2018" name="Data Brief">
        <title>Genome sequence data from 17 accessions of Ensete ventricosum, a staple food crop for millions in Ethiopia.</title>
        <authorList>
            <person name="Yemataw Z."/>
            <person name="Muzemil S."/>
            <person name="Ambachew D."/>
            <person name="Tripathi L."/>
            <person name="Tesfaye K."/>
            <person name="Chala A."/>
            <person name="Farbos A."/>
            <person name="O'Neill P."/>
            <person name="Moore K."/>
            <person name="Grant M."/>
            <person name="Studholme D.J."/>
        </authorList>
    </citation>
    <scope>NUCLEOTIDE SEQUENCE [LARGE SCALE GENOMIC DNA]</scope>
    <source>
        <tissue evidence="2">Leaf</tissue>
    </source>
</reference>
<dbReference type="EMBL" id="KV875967">
    <property type="protein sequence ID" value="RZR73602.1"/>
    <property type="molecule type" value="Genomic_DNA"/>
</dbReference>
<protein>
    <submittedName>
        <fullName evidence="2">Uncharacterized protein</fullName>
    </submittedName>
</protein>
<gene>
    <name evidence="2" type="ORF">BHM03_00026357</name>
</gene>
<feature type="compositionally biased region" description="Polar residues" evidence="1">
    <location>
        <begin position="8"/>
        <end position="21"/>
    </location>
</feature>
<organism evidence="2">
    <name type="scientific">Ensete ventricosum</name>
    <name type="common">Abyssinian banana</name>
    <name type="synonym">Musa ensete</name>
    <dbReference type="NCBI Taxonomy" id="4639"/>
    <lineage>
        <taxon>Eukaryota</taxon>
        <taxon>Viridiplantae</taxon>
        <taxon>Streptophyta</taxon>
        <taxon>Embryophyta</taxon>
        <taxon>Tracheophyta</taxon>
        <taxon>Spermatophyta</taxon>
        <taxon>Magnoliopsida</taxon>
        <taxon>Liliopsida</taxon>
        <taxon>Zingiberales</taxon>
        <taxon>Musaceae</taxon>
        <taxon>Ensete</taxon>
    </lineage>
</organism>
<proteinExistence type="predicted"/>
<feature type="non-terminal residue" evidence="2">
    <location>
        <position position="1"/>
    </location>
</feature>
<sequence>KETEQTSKKPQFSQASRRSSIAFSLSPPWSFSMLMTGKEHSISSLFDFATPCSATGTAANSTRGGSVGSHLRWSLDSRGVMGGSAEEATACF</sequence>
<dbReference type="AlphaFoldDB" id="A0A445MH51"/>
<name>A0A445MH51_ENSVE</name>
<feature type="region of interest" description="Disordered" evidence="1">
    <location>
        <begin position="1"/>
        <end position="21"/>
    </location>
</feature>
<evidence type="ECO:0000313" key="2">
    <source>
        <dbReference type="EMBL" id="RZR73602.1"/>
    </source>
</evidence>
<evidence type="ECO:0000256" key="1">
    <source>
        <dbReference type="SAM" id="MobiDB-lite"/>
    </source>
</evidence>